<dbReference type="PROSITE" id="PS00122">
    <property type="entry name" value="CARBOXYLESTERASE_B_1"/>
    <property type="match status" value="1"/>
</dbReference>
<dbReference type="SUPFAM" id="SSF56672">
    <property type="entry name" value="DNA/RNA polymerases"/>
    <property type="match status" value="1"/>
</dbReference>
<dbReference type="CDD" id="cd01647">
    <property type="entry name" value="RT_LTR"/>
    <property type="match status" value="1"/>
</dbReference>
<keyword evidence="10" id="KW-0325">Glycoprotein</keyword>
<dbReference type="Gene3D" id="3.30.420.10">
    <property type="entry name" value="Ribonuclease H-like superfamily/Ribonuclease H"/>
    <property type="match status" value="1"/>
</dbReference>
<dbReference type="InterPro" id="IPR001584">
    <property type="entry name" value="Integrase_cat-core"/>
</dbReference>
<dbReference type="SUPFAM" id="SSF53098">
    <property type="entry name" value="Ribonuclease H-like"/>
    <property type="match status" value="1"/>
</dbReference>
<dbReference type="InterPro" id="IPR019819">
    <property type="entry name" value="Carboxylesterase_B_CS"/>
</dbReference>
<dbReference type="InterPro" id="IPR000997">
    <property type="entry name" value="Cholinesterase"/>
</dbReference>
<keyword evidence="2" id="KW-0719">Serine esterase</keyword>
<dbReference type="EMBL" id="CP092878">
    <property type="protein sequence ID" value="UYV78361.1"/>
    <property type="molecule type" value="Genomic_DNA"/>
</dbReference>
<accession>A0ABY6LDN4</accession>
<evidence type="ECO:0000259" key="13">
    <source>
        <dbReference type="PROSITE" id="PS50994"/>
    </source>
</evidence>
<dbReference type="Pfam" id="PF00135">
    <property type="entry name" value="COesterase"/>
    <property type="match status" value="1"/>
</dbReference>
<feature type="domain" description="Reverse transcriptase" evidence="12">
    <location>
        <begin position="200"/>
        <end position="379"/>
    </location>
</feature>
<dbReference type="PRINTS" id="PR00878">
    <property type="entry name" value="CHOLNESTRASE"/>
</dbReference>
<dbReference type="InterPro" id="IPR036397">
    <property type="entry name" value="RNaseH_sf"/>
</dbReference>
<evidence type="ECO:0000256" key="4">
    <source>
        <dbReference type="ARBA" id="ARBA00022695"/>
    </source>
</evidence>
<name>A0ABY6LDN4_9ARAC</name>
<evidence type="ECO:0000256" key="7">
    <source>
        <dbReference type="ARBA" id="ARBA00022801"/>
    </source>
</evidence>
<keyword evidence="5" id="KW-0540">Nuclease</keyword>
<evidence type="ECO:0000256" key="1">
    <source>
        <dbReference type="ARBA" id="ARBA00005964"/>
    </source>
</evidence>
<dbReference type="Gene3D" id="3.10.10.10">
    <property type="entry name" value="HIV Type 1 Reverse Transcriptase, subunit A, domain 1"/>
    <property type="match status" value="1"/>
</dbReference>
<dbReference type="Gene3D" id="3.40.50.1820">
    <property type="entry name" value="alpha/beta hydrolase"/>
    <property type="match status" value="1"/>
</dbReference>
<keyword evidence="15" id="KW-1185">Reference proteome</keyword>
<reference evidence="14 15" key="1">
    <citation type="submission" date="2022-01" db="EMBL/GenBank/DDBJ databases">
        <title>A chromosomal length assembly of Cordylochernes scorpioides.</title>
        <authorList>
            <person name="Zeh D."/>
            <person name="Zeh J."/>
        </authorList>
    </citation>
    <scope>NUCLEOTIDE SEQUENCE [LARGE SCALE GENOMIC DNA]</scope>
    <source>
        <strain evidence="14">IN4F17</strain>
        <tissue evidence="14">Whole Body</tissue>
    </source>
</reference>
<evidence type="ECO:0000313" key="14">
    <source>
        <dbReference type="EMBL" id="UYV78361.1"/>
    </source>
</evidence>
<feature type="domain" description="Integrase catalytic" evidence="13">
    <location>
        <begin position="731"/>
        <end position="890"/>
    </location>
</feature>
<dbReference type="Pfam" id="PF00078">
    <property type="entry name" value="RVT_1"/>
    <property type="match status" value="1"/>
</dbReference>
<comment type="similarity">
    <text evidence="1">Belongs to the type-B carboxylesterase/lipase family.</text>
</comment>
<gene>
    <name evidence="14" type="ORF">LAZ67_16001069</name>
</gene>
<dbReference type="Gene3D" id="3.30.70.270">
    <property type="match status" value="2"/>
</dbReference>
<proteinExistence type="inferred from homology"/>
<protein>
    <recommendedName>
        <fullName evidence="16">Reverse transcriptase</fullName>
    </recommendedName>
</protein>
<sequence>MNAKIDCKKEIIKYDLTNNHDISNYELKKIKSVEDTVIPELSIRLIKASIEAEDGEYVIEENNRMIQTNGLRLARSLLTVTDRKTHIWITNPYPRPLKIMKDQTLAHGSLPAEVKFIEKLEQINNDEIQFQINKDLSPKEQEDLKQILIKYADLFSPRLGRTNLAKHRIDTEDAKPIKHKPYRVSPKERDIIKDQIDEMLKEGIIRPSSSPWSFPVILVKKRDGKFRFCVDYRKLNEVTVKDVYPNPRIDDVMDTLQGSKYFSAIDLRSGYWQVEIEEKDKEKTAFTTTHGLYEFNVMPFGLCNAPATFERNMDNVLGNLRWQICLCYLDDVIIYSSDFPTHLKRLEAVLKCFSESNLKLNDKKCRFAFEELEILGHITNQQGIKPAEYNIKAVRDFPQPKKVKEVQSFLGMCSYYRKFIKDFSLIADPLTGLIRKNAQFTWTEKQEEAFQNLKKALINPPILGHFDPNAATYIHTDASNVGLGATLVQIICGEEKVISYLSRTLSKAEQNYSTTEKECLAVVWAISKLRPYLYGRHFKIITDHHALCWLKNLKDPTGRLARWALKIQEYDFDIIHKSGKKHMDADGLSRGPLPETDWVEDYERLFLNQIINEEDEFIENIKKSLKGSKRAITQNFEEENGCLYKKNPNPEGRAWLLVVPKKRRKEIMSEFHNHMLNGHLGVARTTYRLKNKYHWPSMLKDVSEFVKTCHLCQSRKGSNQSPSGLLQPIPPANYPFERIGIDFVGPLPSTKRRRKWIIVLTDYYTRYAETKAVSEATVKEVSTFLIEQIFLRHGAPRFLISDRGSQFTSNLMKEVMKMCKVKHCFTTSYHPQTNGLTERLNRTLINMINMYVNTDQKNWDEILLFVTHAYNTTIQETTGYSPLFLLFGREPMSLLDDDNIPIDSNMNDYDEYIENYLDKIARTRQVVINNTEKTQERMKRNYDKKHNERIYEPGHLVAVWTPVRKIGKCEKLLRKYFGPYRILKKLSTVNYLIEPKDNPGQDPLIVHVSRLKPYFERIDENMPRHSRRLLGRNTAASRRYRNARAIETPLQSETRRALRRLRYSEARVAATQTMQVPVQRIQLWTHKPFQMCERLSANLHSYKSRRQLKTTISTPVMGKNIFLALSWILVIIPRIAAQPSVTLPDTGTVITGTQHTVSGTSLDVYLSIPYAQPPTGERRFKDPEPITNLPPQINATQFPPSCYQKGFKPEMHANKEMSEDCLFLNIWAPSNRSNMAVLIHIYGGGFEIGSSDYYEHNPQYLSARTNMVVVSFNYRLSSLGFLDLNREGFYGNMGLKDQILAFKWAKKYIRIFGGNPNKVTLYGLSSGSMSIAFHLSIAENKNLFKRAFLQSGVSNNPFFHFSKTRIQKGIDLYYQVLNCNSNSSEVLQCLQSKAPEEILKAEEETTKILSYTAFWPKLNGKLLPFTSILDFTKKNIILKKDIIIGLTKDEGSLETMLLPQIFASINATKQDAINYIQHISGQSDSKEFTQIANTYLKNVRDYDYEKYGRVFKEFLEDAVVRCPVFYFSNIMASKNNRVFFYYFTYQTKFNAKNESTRLLGAVHGEDQQYVLGLPLRDYLSYTPKEITFSNRMMDYVGNFAKKGSPRRFLWPRYRQGVSTPPYKTDRRPHLLAELNANSYKLIALPKRRRCTTLWRPFFYPSSV</sequence>
<evidence type="ECO:0000256" key="10">
    <source>
        <dbReference type="ARBA" id="ARBA00023180"/>
    </source>
</evidence>
<evidence type="ECO:0000259" key="12">
    <source>
        <dbReference type="PROSITE" id="PS50878"/>
    </source>
</evidence>
<comment type="catalytic activity">
    <reaction evidence="11">
        <text>acetylcholine + H2O = choline + acetate + H(+)</text>
        <dbReference type="Rhea" id="RHEA:17561"/>
        <dbReference type="ChEBI" id="CHEBI:15354"/>
        <dbReference type="ChEBI" id="CHEBI:15355"/>
        <dbReference type="ChEBI" id="CHEBI:15377"/>
        <dbReference type="ChEBI" id="CHEBI:15378"/>
        <dbReference type="ChEBI" id="CHEBI:30089"/>
        <dbReference type="EC" id="3.1.1.7"/>
    </reaction>
</comment>
<keyword evidence="3" id="KW-0808">Transferase</keyword>
<keyword evidence="6" id="KW-0255">Endonuclease</keyword>
<evidence type="ECO:0000256" key="5">
    <source>
        <dbReference type="ARBA" id="ARBA00022722"/>
    </source>
</evidence>
<dbReference type="Pfam" id="PF17921">
    <property type="entry name" value="Integrase_H2C2"/>
    <property type="match status" value="1"/>
</dbReference>
<dbReference type="InterPro" id="IPR000477">
    <property type="entry name" value="RT_dom"/>
</dbReference>
<evidence type="ECO:0008006" key="16">
    <source>
        <dbReference type="Google" id="ProtNLM"/>
    </source>
</evidence>
<dbReference type="Pfam" id="PF17917">
    <property type="entry name" value="RT_RNaseH"/>
    <property type="match status" value="1"/>
</dbReference>
<dbReference type="InterPro" id="IPR043128">
    <property type="entry name" value="Rev_trsase/Diguanyl_cyclase"/>
</dbReference>
<evidence type="ECO:0000256" key="6">
    <source>
        <dbReference type="ARBA" id="ARBA00022759"/>
    </source>
</evidence>
<keyword evidence="8" id="KW-0531">Neurotransmitter degradation</keyword>
<dbReference type="PROSITE" id="PS00941">
    <property type="entry name" value="CARBOXYLESTERASE_B_2"/>
    <property type="match status" value="1"/>
</dbReference>
<dbReference type="PANTHER" id="PTHR37984:SF5">
    <property type="entry name" value="PROTEIN NYNRIN-LIKE"/>
    <property type="match status" value="1"/>
</dbReference>
<dbReference type="InterPro" id="IPR054465">
    <property type="entry name" value="Integrase_p58-like_C"/>
</dbReference>
<keyword evidence="9" id="KW-0695">RNA-directed DNA polymerase</keyword>
<organism evidence="14 15">
    <name type="scientific">Cordylochernes scorpioides</name>
    <dbReference type="NCBI Taxonomy" id="51811"/>
    <lineage>
        <taxon>Eukaryota</taxon>
        <taxon>Metazoa</taxon>
        <taxon>Ecdysozoa</taxon>
        <taxon>Arthropoda</taxon>
        <taxon>Chelicerata</taxon>
        <taxon>Arachnida</taxon>
        <taxon>Pseudoscorpiones</taxon>
        <taxon>Cheliferoidea</taxon>
        <taxon>Chernetidae</taxon>
        <taxon>Cordylochernes</taxon>
    </lineage>
</organism>
<dbReference type="InterPro" id="IPR041588">
    <property type="entry name" value="Integrase_H2C2"/>
</dbReference>
<dbReference type="InterPro" id="IPR012337">
    <property type="entry name" value="RNaseH-like_sf"/>
</dbReference>
<evidence type="ECO:0000256" key="9">
    <source>
        <dbReference type="ARBA" id="ARBA00022918"/>
    </source>
</evidence>
<evidence type="ECO:0000256" key="3">
    <source>
        <dbReference type="ARBA" id="ARBA00022679"/>
    </source>
</evidence>
<dbReference type="InterPro" id="IPR019826">
    <property type="entry name" value="Carboxylesterase_B_AS"/>
</dbReference>
<dbReference type="InterPro" id="IPR002018">
    <property type="entry name" value="CarbesteraseB"/>
</dbReference>
<dbReference type="Gene3D" id="1.10.340.70">
    <property type="match status" value="1"/>
</dbReference>
<keyword evidence="4" id="KW-0548">Nucleotidyltransferase</keyword>
<dbReference type="InterPro" id="IPR043502">
    <property type="entry name" value="DNA/RNA_pol_sf"/>
</dbReference>
<evidence type="ECO:0000256" key="11">
    <source>
        <dbReference type="ARBA" id="ARBA00048484"/>
    </source>
</evidence>
<dbReference type="InterPro" id="IPR041373">
    <property type="entry name" value="RT_RNaseH"/>
</dbReference>
<dbReference type="PROSITE" id="PS50878">
    <property type="entry name" value="RT_POL"/>
    <property type="match status" value="1"/>
</dbReference>
<dbReference type="Pfam" id="PF22938">
    <property type="entry name" value="Integrase_p58_C"/>
    <property type="match status" value="1"/>
</dbReference>
<dbReference type="InterPro" id="IPR050951">
    <property type="entry name" value="Retrovirus_Pol_polyprotein"/>
</dbReference>
<evidence type="ECO:0000256" key="8">
    <source>
        <dbReference type="ARBA" id="ARBA00022867"/>
    </source>
</evidence>
<dbReference type="SUPFAM" id="SSF53474">
    <property type="entry name" value="alpha/beta-Hydrolases"/>
    <property type="match status" value="1"/>
</dbReference>
<dbReference type="Proteomes" id="UP001235939">
    <property type="component" value="Chromosome 16"/>
</dbReference>
<dbReference type="PROSITE" id="PS50994">
    <property type="entry name" value="INTEGRASE"/>
    <property type="match status" value="1"/>
</dbReference>
<dbReference type="PANTHER" id="PTHR37984">
    <property type="entry name" value="PROTEIN CBG26694"/>
    <property type="match status" value="1"/>
</dbReference>
<keyword evidence="7" id="KW-0378">Hydrolase</keyword>
<dbReference type="InterPro" id="IPR029058">
    <property type="entry name" value="AB_hydrolase_fold"/>
</dbReference>
<evidence type="ECO:0000256" key="2">
    <source>
        <dbReference type="ARBA" id="ARBA00022487"/>
    </source>
</evidence>
<evidence type="ECO:0000313" key="15">
    <source>
        <dbReference type="Proteomes" id="UP001235939"/>
    </source>
</evidence>
<dbReference type="CDD" id="cd09274">
    <property type="entry name" value="RNase_HI_RT_Ty3"/>
    <property type="match status" value="1"/>
</dbReference>
<dbReference type="Pfam" id="PF00665">
    <property type="entry name" value="rve"/>
    <property type="match status" value="1"/>
</dbReference>